<keyword evidence="2" id="KW-0539">Nucleus</keyword>
<evidence type="ECO:0000313" key="4">
    <source>
        <dbReference type="EMBL" id="VDP53516.1"/>
    </source>
</evidence>
<dbReference type="InterPro" id="IPR035979">
    <property type="entry name" value="RBD_domain_sf"/>
</dbReference>
<reference evidence="4 5" key="1">
    <citation type="submission" date="2018-11" db="EMBL/GenBank/DDBJ databases">
        <authorList>
            <consortium name="Pathogen Informatics"/>
        </authorList>
    </citation>
    <scope>NUCLEOTIDE SEQUENCE [LARGE SCALE GENOMIC DNA]</scope>
    <source>
        <strain>Denwood</strain>
        <strain evidence="5">Zambia</strain>
    </source>
</reference>
<dbReference type="Gene3D" id="3.30.70.330">
    <property type="match status" value="1"/>
</dbReference>
<dbReference type="GO" id="GO:0003723">
    <property type="term" value="F:RNA binding"/>
    <property type="evidence" value="ECO:0007669"/>
    <property type="project" value="TreeGrafter"/>
</dbReference>
<gene>
    <name evidence="4" type="ORF">SMTD_LOCUS10227</name>
</gene>
<dbReference type="EMBL" id="UZAL01030393">
    <property type="protein sequence ID" value="VDP53516.1"/>
    <property type="molecule type" value="Genomic_DNA"/>
</dbReference>
<organism evidence="4 5">
    <name type="scientific">Schistosoma mattheei</name>
    <dbReference type="NCBI Taxonomy" id="31246"/>
    <lineage>
        <taxon>Eukaryota</taxon>
        <taxon>Metazoa</taxon>
        <taxon>Spiralia</taxon>
        <taxon>Lophotrochozoa</taxon>
        <taxon>Platyhelminthes</taxon>
        <taxon>Trematoda</taxon>
        <taxon>Digenea</taxon>
        <taxon>Strigeidida</taxon>
        <taxon>Schistosomatoidea</taxon>
        <taxon>Schistosomatidae</taxon>
        <taxon>Schistosoma</taxon>
    </lineage>
</organism>
<name>A0A183P791_9TREM</name>
<dbReference type="PANTHER" id="PTHR48033:SF10">
    <property type="entry name" value="RNA-BINDING PROTEIN SQUID"/>
    <property type="match status" value="1"/>
</dbReference>
<sequence>MDNRTGRSRGFGYVKFKNDESVDWVLRQKTHLIDLKEVDPKRCNVNMKGKVEIKAMKPPNTQKSDYQVSSNSVPSAQGNGRPVRSVQKKQYVTSQSNGSCKSLSSYHTFSFT</sequence>
<evidence type="ECO:0000256" key="3">
    <source>
        <dbReference type="SAM" id="MobiDB-lite"/>
    </source>
</evidence>
<dbReference type="GO" id="GO:0000785">
    <property type="term" value="C:chromatin"/>
    <property type="evidence" value="ECO:0007669"/>
    <property type="project" value="TreeGrafter"/>
</dbReference>
<keyword evidence="5" id="KW-1185">Reference proteome</keyword>
<dbReference type="GO" id="GO:0010468">
    <property type="term" value="P:regulation of gene expression"/>
    <property type="evidence" value="ECO:0007669"/>
    <property type="project" value="TreeGrafter"/>
</dbReference>
<accession>A0A183P791</accession>
<dbReference type="Proteomes" id="UP000269396">
    <property type="component" value="Unassembled WGS sequence"/>
</dbReference>
<comment type="subcellular location">
    <subcellularLocation>
        <location evidence="1">Nucleus</location>
    </subcellularLocation>
</comment>
<dbReference type="STRING" id="31246.A0A183P791"/>
<dbReference type="GO" id="GO:0005654">
    <property type="term" value="C:nucleoplasm"/>
    <property type="evidence" value="ECO:0007669"/>
    <property type="project" value="TreeGrafter"/>
</dbReference>
<dbReference type="PANTHER" id="PTHR48033">
    <property type="entry name" value="RNA-BINDING (RRM/RBD/RNP MOTIFS) FAMILY PROTEIN"/>
    <property type="match status" value="1"/>
</dbReference>
<protein>
    <submittedName>
        <fullName evidence="4">Uncharacterized protein</fullName>
    </submittedName>
</protein>
<feature type="region of interest" description="Disordered" evidence="3">
    <location>
        <begin position="54"/>
        <end position="112"/>
    </location>
</feature>
<dbReference type="AlphaFoldDB" id="A0A183P791"/>
<dbReference type="InterPro" id="IPR012677">
    <property type="entry name" value="Nucleotide-bd_a/b_plait_sf"/>
</dbReference>
<feature type="compositionally biased region" description="Polar residues" evidence="3">
    <location>
        <begin position="59"/>
        <end position="78"/>
    </location>
</feature>
<proteinExistence type="predicted"/>
<dbReference type="SUPFAM" id="SSF54928">
    <property type="entry name" value="RNA-binding domain, RBD"/>
    <property type="match status" value="1"/>
</dbReference>
<feature type="compositionally biased region" description="Polar residues" evidence="3">
    <location>
        <begin position="88"/>
        <end position="112"/>
    </location>
</feature>
<evidence type="ECO:0000256" key="1">
    <source>
        <dbReference type="ARBA" id="ARBA00004123"/>
    </source>
</evidence>
<evidence type="ECO:0000313" key="5">
    <source>
        <dbReference type="Proteomes" id="UP000269396"/>
    </source>
</evidence>
<evidence type="ECO:0000256" key="2">
    <source>
        <dbReference type="ARBA" id="ARBA00023242"/>
    </source>
</evidence>